<dbReference type="AlphaFoldDB" id="A0A8S1HT68"/>
<protein>
    <recommendedName>
        <fullName evidence="1">Amidase domain-containing protein</fullName>
    </recommendedName>
</protein>
<keyword evidence="3" id="KW-1185">Reference proteome</keyword>
<sequence>MLVTTEGPMAPNISACINYMRTIWSDEKFFASDPFVPPVPWQEHLYSSEKTLNIGFYTFDGYSEPPPAYQRAVLDTVALLRSQGHNLVEFQVPRPAEAFELFVASSTGDGGTFLKQKLDLAVLEAMPKNCVELRETFAKIEEYRHDFVRAMRRQNLDAIVCPAFGSIAPHVGKANDMISATCYTSLYNLIDFPAGVVQVTRVSKKDESEVREMPDVDKWAKMTRDECNNSVGLPISVQIAAPPFREELCLRLLRDVEKTS</sequence>
<organism evidence="2 3">
    <name type="scientific">Caenorhabditis auriculariae</name>
    <dbReference type="NCBI Taxonomy" id="2777116"/>
    <lineage>
        <taxon>Eukaryota</taxon>
        <taxon>Metazoa</taxon>
        <taxon>Ecdysozoa</taxon>
        <taxon>Nematoda</taxon>
        <taxon>Chromadorea</taxon>
        <taxon>Rhabditida</taxon>
        <taxon>Rhabditina</taxon>
        <taxon>Rhabditomorpha</taxon>
        <taxon>Rhabditoidea</taxon>
        <taxon>Rhabditidae</taxon>
        <taxon>Peloderinae</taxon>
        <taxon>Caenorhabditis</taxon>
    </lineage>
</organism>
<dbReference type="Proteomes" id="UP000835052">
    <property type="component" value="Unassembled WGS sequence"/>
</dbReference>
<feature type="domain" description="Amidase" evidence="1">
    <location>
        <begin position="4"/>
        <end position="135"/>
    </location>
</feature>
<dbReference type="Gene3D" id="3.90.1300.10">
    <property type="entry name" value="Amidase signature (AS) domain"/>
    <property type="match status" value="1"/>
</dbReference>
<evidence type="ECO:0000313" key="3">
    <source>
        <dbReference type="Proteomes" id="UP000835052"/>
    </source>
</evidence>
<gene>
    <name evidence="2" type="ORF">CAUJ_LOCUS14374</name>
</gene>
<dbReference type="GO" id="GO:0004040">
    <property type="term" value="F:amidase activity"/>
    <property type="evidence" value="ECO:0007669"/>
    <property type="project" value="TreeGrafter"/>
</dbReference>
<dbReference type="SUPFAM" id="SSF75304">
    <property type="entry name" value="Amidase signature (AS) enzymes"/>
    <property type="match status" value="1"/>
</dbReference>
<comment type="caution">
    <text evidence="2">The sequence shown here is derived from an EMBL/GenBank/DDBJ whole genome shotgun (WGS) entry which is preliminary data.</text>
</comment>
<dbReference type="GO" id="GO:0009062">
    <property type="term" value="P:fatty acid catabolic process"/>
    <property type="evidence" value="ECO:0007669"/>
    <property type="project" value="TreeGrafter"/>
</dbReference>
<accession>A0A8S1HT68</accession>
<dbReference type="PANTHER" id="PTHR45847">
    <property type="entry name" value="FATTY ACID AMIDE HYDROLASE"/>
    <property type="match status" value="1"/>
</dbReference>
<reference evidence="2" key="1">
    <citation type="submission" date="2020-10" db="EMBL/GenBank/DDBJ databases">
        <authorList>
            <person name="Kikuchi T."/>
        </authorList>
    </citation>
    <scope>NUCLEOTIDE SEQUENCE</scope>
    <source>
        <strain evidence="2">NKZ352</strain>
    </source>
</reference>
<evidence type="ECO:0000259" key="1">
    <source>
        <dbReference type="Pfam" id="PF01425"/>
    </source>
</evidence>
<name>A0A8S1HT68_9PELO</name>
<dbReference type="OrthoDB" id="6428749at2759"/>
<dbReference type="InterPro" id="IPR052096">
    <property type="entry name" value="Endocannabinoid_amidase"/>
</dbReference>
<dbReference type="PANTHER" id="PTHR45847:SF7">
    <property type="entry name" value="AMIDASE DOMAIN-CONTAINING PROTEIN"/>
    <property type="match status" value="1"/>
</dbReference>
<dbReference type="InterPro" id="IPR023631">
    <property type="entry name" value="Amidase_dom"/>
</dbReference>
<dbReference type="EMBL" id="CAJGYM010000127">
    <property type="protein sequence ID" value="CAD6198468.1"/>
    <property type="molecule type" value="Genomic_DNA"/>
</dbReference>
<dbReference type="InterPro" id="IPR036928">
    <property type="entry name" value="AS_sf"/>
</dbReference>
<dbReference type="GO" id="GO:0017064">
    <property type="term" value="F:fatty acid amide hydrolase activity"/>
    <property type="evidence" value="ECO:0007669"/>
    <property type="project" value="TreeGrafter"/>
</dbReference>
<proteinExistence type="predicted"/>
<dbReference type="Pfam" id="PF01425">
    <property type="entry name" value="Amidase"/>
    <property type="match status" value="1"/>
</dbReference>
<evidence type="ECO:0000313" key="2">
    <source>
        <dbReference type="EMBL" id="CAD6198468.1"/>
    </source>
</evidence>